<dbReference type="STRING" id="1817756.A2140_06910"/>
<dbReference type="Proteomes" id="UP000178379">
    <property type="component" value="Unassembled WGS sequence"/>
</dbReference>
<dbReference type="Gene3D" id="3.30.2310.20">
    <property type="entry name" value="RelE-like"/>
    <property type="match status" value="1"/>
</dbReference>
<protein>
    <submittedName>
        <fullName evidence="1">Plasmid maintenance system killer</fullName>
    </submittedName>
</protein>
<organism evidence="1 2">
    <name type="scientific">Candidatus Muproteobacteria bacterium RBG_16_62_13</name>
    <dbReference type="NCBI Taxonomy" id="1817756"/>
    <lineage>
        <taxon>Bacteria</taxon>
        <taxon>Pseudomonadati</taxon>
        <taxon>Pseudomonadota</taxon>
        <taxon>Candidatus Muproteobacteria</taxon>
    </lineage>
</organism>
<evidence type="ECO:0000313" key="1">
    <source>
        <dbReference type="EMBL" id="OGI40166.1"/>
    </source>
</evidence>
<dbReference type="PANTHER" id="PTHR40266">
    <property type="entry name" value="TOXIN HIGB-1"/>
    <property type="match status" value="1"/>
</dbReference>
<dbReference type="Pfam" id="PF05015">
    <property type="entry name" value="HigB-like_toxin"/>
    <property type="match status" value="1"/>
</dbReference>
<proteinExistence type="predicted"/>
<dbReference type="EMBL" id="MFSQ01000062">
    <property type="protein sequence ID" value="OGI40166.1"/>
    <property type="molecule type" value="Genomic_DNA"/>
</dbReference>
<evidence type="ECO:0000313" key="2">
    <source>
        <dbReference type="Proteomes" id="UP000178379"/>
    </source>
</evidence>
<dbReference type="PANTHER" id="PTHR40266:SF2">
    <property type="entry name" value="TOXIN HIGB-1"/>
    <property type="match status" value="1"/>
</dbReference>
<dbReference type="AlphaFoldDB" id="A0A1F6T516"/>
<reference evidence="1 2" key="1">
    <citation type="journal article" date="2016" name="Nat. Commun.">
        <title>Thousands of microbial genomes shed light on interconnected biogeochemical processes in an aquifer system.</title>
        <authorList>
            <person name="Anantharaman K."/>
            <person name="Brown C.T."/>
            <person name="Hug L.A."/>
            <person name="Sharon I."/>
            <person name="Castelle C.J."/>
            <person name="Probst A.J."/>
            <person name="Thomas B.C."/>
            <person name="Singh A."/>
            <person name="Wilkins M.J."/>
            <person name="Karaoz U."/>
            <person name="Brodie E.L."/>
            <person name="Williams K.H."/>
            <person name="Hubbard S.S."/>
            <person name="Banfield J.F."/>
        </authorList>
    </citation>
    <scope>NUCLEOTIDE SEQUENCE [LARGE SCALE GENOMIC DNA]</scope>
</reference>
<dbReference type="SUPFAM" id="SSF143011">
    <property type="entry name" value="RelE-like"/>
    <property type="match status" value="1"/>
</dbReference>
<dbReference type="InterPro" id="IPR035093">
    <property type="entry name" value="RelE/ParE_toxin_dom_sf"/>
</dbReference>
<sequence>MIRSFRHKGLEELFRKGRSPKVRPDLWKRAKRRLDAVDAAADPVDLQVPGFDFHGLAGTPRRYSIHVNGPFCITFEWIEGDAWRVDIENYH</sequence>
<gene>
    <name evidence="1" type="ORF">A2140_06910</name>
</gene>
<dbReference type="InterPro" id="IPR007711">
    <property type="entry name" value="HigB-1"/>
</dbReference>
<name>A0A1F6T516_9PROT</name>
<accession>A0A1F6T516</accession>
<comment type="caution">
    <text evidence="1">The sequence shown here is derived from an EMBL/GenBank/DDBJ whole genome shotgun (WGS) entry which is preliminary data.</text>
</comment>